<dbReference type="Pfam" id="PF13532">
    <property type="entry name" value="2OG-FeII_Oxy_2"/>
    <property type="match status" value="1"/>
</dbReference>
<feature type="compositionally biased region" description="Basic and acidic residues" evidence="5">
    <location>
        <begin position="15"/>
        <end position="24"/>
    </location>
</feature>
<keyword evidence="8" id="KW-1185">Reference proteome</keyword>
<evidence type="ECO:0000256" key="1">
    <source>
        <dbReference type="ARBA" id="ARBA00022603"/>
    </source>
</evidence>
<dbReference type="EMBL" id="JALLBG020000147">
    <property type="protein sequence ID" value="KAL3761759.1"/>
    <property type="molecule type" value="Genomic_DNA"/>
</dbReference>
<proteinExistence type="predicted"/>
<name>A0ABD3MGF6_9STRA</name>
<dbReference type="GO" id="GO:0008175">
    <property type="term" value="F:tRNA methyltransferase activity"/>
    <property type="evidence" value="ECO:0007669"/>
    <property type="project" value="UniProtKB-ARBA"/>
</dbReference>
<organism evidence="7 8">
    <name type="scientific">Discostella pseudostelligera</name>
    <dbReference type="NCBI Taxonomy" id="259834"/>
    <lineage>
        <taxon>Eukaryota</taxon>
        <taxon>Sar</taxon>
        <taxon>Stramenopiles</taxon>
        <taxon>Ochrophyta</taxon>
        <taxon>Bacillariophyta</taxon>
        <taxon>Coscinodiscophyceae</taxon>
        <taxon>Thalassiosirophycidae</taxon>
        <taxon>Stephanodiscales</taxon>
        <taxon>Stephanodiscaceae</taxon>
        <taxon>Discostella</taxon>
    </lineage>
</organism>
<dbReference type="CDD" id="cd02440">
    <property type="entry name" value="AdoMet_MTases"/>
    <property type="match status" value="1"/>
</dbReference>
<evidence type="ECO:0000256" key="2">
    <source>
        <dbReference type="ARBA" id="ARBA00022679"/>
    </source>
</evidence>
<feature type="region of interest" description="Disordered" evidence="5">
    <location>
        <begin position="290"/>
        <end position="332"/>
    </location>
</feature>
<dbReference type="InterPro" id="IPR013216">
    <property type="entry name" value="Methyltransf_11"/>
</dbReference>
<accession>A0ABD3MGF6</accession>
<feature type="region of interest" description="Disordered" evidence="5">
    <location>
        <begin position="191"/>
        <end position="212"/>
    </location>
</feature>
<feature type="region of interest" description="Disordered" evidence="5">
    <location>
        <begin position="121"/>
        <end position="144"/>
    </location>
</feature>
<feature type="compositionally biased region" description="Polar residues" evidence="5">
    <location>
        <begin position="854"/>
        <end position="870"/>
    </location>
</feature>
<dbReference type="InterPro" id="IPR029063">
    <property type="entry name" value="SAM-dependent_MTases_sf"/>
</dbReference>
<feature type="compositionally biased region" description="Gly residues" evidence="5">
    <location>
        <begin position="1"/>
        <end position="13"/>
    </location>
</feature>
<dbReference type="SUPFAM" id="SSF53335">
    <property type="entry name" value="S-adenosyl-L-methionine-dependent methyltransferases"/>
    <property type="match status" value="1"/>
</dbReference>
<gene>
    <name evidence="7" type="ORF">ACHAWU_001275</name>
</gene>
<dbReference type="InterPro" id="IPR027450">
    <property type="entry name" value="AlkB-like"/>
</dbReference>
<dbReference type="GO" id="GO:0003723">
    <property type="term" value="F:RNA binding"/>
    <property type="evidence" value="ECO:0007669"/>
    <property type="project" value="UniProtKB-KW"/>
</dbReference>
<dbReference type="PROSITE" id="PS51471">
    <property type="entry name" value="FE2OG_OXY"/>
    <property type="match status" value="1"/>
</dbReference>
<dbReference type="InterPro" id="IPR005123">
    <property type="entry name" value="Oxoglu/Fe-dep_dioxygenase_dom"/>
</dbReference>
<dbReference type="GO" id="GO:0032259">
    <property type="term" value="P:methylation"/>
    <property type="evidence" value="ECO:0007669"/>
    <property type="project" value="UniProtKB-KW"/>
</dbReference>
<feature type="region of interest" description="Disordered" evidence="5">
    <location>
        <begin position="747"/>
        <end position="774"/>
    </location>
</feature>
<dbReference type="PANTHER" id="PTHR13069">
    <property type="entry name" value="ALKYLATED DNA REPAIR PROTEIN ALKB HOMOLOG 8"/>
    <property type="match status" value="1"/>
</dbReference>
<keyword evidence="4" id="KW-0694">RNA-binding</keyword>
<feature type="compositionally biased region" description="Acidic residues" evidence="5">
    <location>
        <begin position="834"/>
        <end position="843"/>
    </location>
</feature>
<keyword evidence="3" id="KW-0862">Zinc</keyword>
<dbReference type="Gene3D" id="2.60.120.590">
    <property type="entry name" value="Alpha-ketoglutarate-dependent dioxygenase AlkB-like"/>
    <property type="match status" value="1"/>
</dbReference>
<feature type="region of interest" description="Disordered" evidence="5">
    <location>
        <begin position="53"/>
        <end position="82"/>
    </location>
</feature>
<feature type="compositionally biased region" description="Low complexity" evidence="5">
    <location>
        <begin position="58"/>
        <end position="75"/>
    </location>
</feature>
<dbReference type="SUPFAM" id="SSF51197">
    <property type="entry name" value="Clavaminate synthase-like"/>
    <property type="match status" value="1"/>
</dbReference>
<dbReference type="InterPro" id="IPR037151">
    <property type="entry name" value="AlkB-like_sf"/>
</dbReference>
<evidence type="ECO:0000259" key="6">
    <source>
        <dbReference type="PROSITE" id="PS51471"/>
    </source>
</evidence>
<keyword evidence="2" id="KW-0808">Transferase</keyword>
<dbReference type="InterPro" id="IPR051422">
    <property type="entry name" value="AlkB_tRNA_MeTrf/Diox"/>
</dbReference>
<feature type="region of interest" description="Disordered" evidence="5">
    <location>
        <begin position="1"/>
        <end position="40"/>
    </location>
</feature>
<dbReference type="Pfam" id="PF08241">
    <property type="entry name" value="Methyltransf_11"/>
    <property type="match status" value="1"/>
</dbReference>
<feature type="compositionally biased region" description="Basic and acidic residues" evidence="5">
    <location>
        <begin position="752"/>
        <end position="764"/>
    </location>
</feature>
<dbReference type="Proteomes" id="UP001530293">
    <property type="component" value="Unassembled WGS sequence"/>
</dbReference>
<feature type="region of interest" description="Disordered" evidence="5">
    <location>
        <begin position="518"/>
        <end position="556"/>
    </location>
</feature>
<reference evidence="7 8" key="1">
    <citation type="submission" date="2024-10" db="EMBL/GenBank/DDBJ databases">
        <title>Updated reference genomes for cyclostephanoid diatoms.</title>
        <authorList>
            <person name="Roberts W.R."/>
            <person name="Alverson A.J."/>
        </authorList>
    </citation>
    <scope>NUCLEOTIDE SEQUENCE [LARGE SCALE GENOMIC DNA]</scope>
    <source>
        <strain evidence="7 8">AJA232-27</strain>
    </source>
</reference>
<evidence type="ECO:0000256" key="4">
    <source>
        <dbReference type="ARBA" id="ARBA00022884"/>
    </source>
</evidence>
<evidence type="ECO:0000256" key="5">
    <source>
        <dbReference type="SAM" id="MobiDB-lite"/>
    </source>
</evidence>
<sequence>MVSDGGGDGGSGNCGDEHGQRERGGSVVRTTTTTTSRDRARAVVTFATVLPHEPLPISNSSSSSSTSSAAAAAVADPHNQEQNDKLTQYGYVHIQGAFTPKQPANNNSTVTAIANSLAPISEESQPSDQQQQHQHLDNYSGRGNNGKMCKCHDITYIEQTVKSNLKHLLSFSSLSLGDHVAESLLAATVVSSPSSSTPAQSAATATSYNNSSNSCNISRIRLTTSNPYSARTIVSRLRRAGYSPHDLLVSSSSSSSKNNSSSCPHGCGGRYSGKALQVSQVAPIITTSVEEDGVNMQNETNDDLVVGGGEHHDGENDDEDNDGTSSTRWPRAAPPKFRRLMLTLPPAPTETTATISANVTRVKGGRTKSLLSDDEKEVEMESRRRKTRFVYVENIIDRTAIALSTSSSPTTTTTASCNVDDEQGDVVAIVTECLLAFLQGNESIQHPSLAALLQSSSSTTSEMMMGMVEDDIRHAFMDALRDALHRDLFSPAGFSSSTTSSESIKHASHLGVEVFMKPTAGNKKKGNKHNTDIGNGGGSSSSSNNTNATRHPPGLYDHLHIGMRSHEDATRLIRLWQGKCITLMIHPPQSLLGFIALSSKSTDPLPTTTSIHIQTGKLFLDYADRLLSKRMKKVVGGQSKDGIGSGRNNNDIDSTHLLATGHPYTSECTSSTDHVHIPGLYLLHDYIDSADMEQVLLAALAGPHAPWAPPQYTQSGGSIKRRVQHYGYVFDYESSDVLRRDYDEYGNGNVAGEKDASRDDEVKAKHSCPPLPSIRPTRQMVLQMTNEDVEEFVTDAVAHVKGWELLAGIIERTRRINFASISSASSSSRHDNDLVVDGDGDEDNAGHPNEQHETSAVASLKASTPNDSLHQQQFLDQQNHKPLMYPHINQLTINEYNPGQGIGSHVDTETAFDDGLLLITLGGGIVMEFREVNDDDTTANNDEEKWGDNDTKLERRKKLVYLPPRSLVLLSGDARYKWEHMIVSRMTDTVNGKVVPRKLRVSLTLRTALTKPSKVPSGGGERQQRQAHQVPLPIYETAVFPPRWGQLSDEDADAFAASNHTTGSVITDRTDLVTPNTESKHVHDVYDAIATQWHHTRGKRGVLWPGATQFLEKLPRGSVVADVGCGDGKYFSAITAASSYVIGMDISEPLLKTAAASTVDETLDGPQYQLLSKEKRALSVRPAVVVADCIHVPLRDESCDAAICIAVMHHLSTEGRRVRCLAELRRIVKVGGLINVQAWALEQEDDSKRKFHGTDVLVPFNAQPKYLDSSSQHHECAKESEIAEDEDGRIEEVSDTCKSKGVAQMMAEKYSGAEFDSKKNLVVFQRYCHMYRKGELELLCAKVPGLEVLESSYERGNHVVSLRATQI</sequence>
<dbReference type="Gene3D" id="3.40.50.150">
    <property type="entry name" value="Vaccinia Virus protein VP39"/>
    <property type="match status" value="1"/>
</dbReference>
<feature type="region of interest" description="Disordered" evidence="5">
    <location>
        <begin position="822"/>
        <end position="870"/>
    </location>
</feature>
<evidence type="ECO:0000313" key="7">
    <source>
        <dbReference type="EMBL" id="KAL3761759.1"/>
    </source>
</evidence>
<evidence type="ECO:0000313" key="8">
    <source>
        <dbReference type="Proteomes" id="UP001530293"/>
    </source>
</evidence>
<comment type="caution">
    <text evidence="7">The sequence shown here is derived from an EMBL/GenBank/DDBJ whole genome shotgun (WGS) entry which is preliminary data.</text>
</comment>
<dbReference type="GO" id="GO:0006400">
    <property type="term" value="P:tRNA modification"/>
    <property type="evidence" value="ECO:0007669"/>
    <property type="project" value="UniProtKB-ARBA"/>
</dbReference>
<keyword evidence="1" id="KW-0489">Methyltransferase</keyword>
<feature type="domain" description="Fe2OG dioxygenase" evidence="6">
    <location>
        <begin position="887"/>
        <end position="1009"/>
    </location>
</feature>
<evidence type="ECO:0000256" key="3">
    <source>
        <dbReference type="ARBA" id="ARBA00022833"/>
    </source>
</evidence>
<dbReference type="PANTHER" id="PTHR13069:SF21">
    <property type="entry name" value="ALKYLATED DNA REPAIR PROTEIN ALKB HOMOLOG 8"/>
    <property type="match status" value="1"/>
</dbReference>
<protein>
    <recommendedName>
        <fullName evidence="6">Fe2OG dioxygenase domain-containing protein</fullName>
    </recommendedName>
</protein>
<feature type="compositionally biased region" description="Low complexity" evidence="5">
    <location>
        <begin position="26"/>
        <end position="35"/>
    </location>
</feature>